<accession>A0A7W7QYF9</accession>
<reference evidence="1 2" key="1">
    <citation type="submission" date="2020-08" db="EMBL/GenBank/DDBJ databases">
        <title>Sequencing the genomes of 1000 actinobacteria strains.</title>
        <authorList>
            <person name="Klenk H.-P."/>
        </authorList>
    </citation>
    <scope>NUCLEOTIDE SEQUENCE [LARGE SCALE GENOMIC DNA]</scope>
    <source>
        <strain evidence="1 2">DSM 41654</strain>
    </source>
</reference>
<dbReference type="RefSeq" id="WP_184934356.1">
    <property type="nucleotide sequence ID" value="NZ_JACHJV010000001.1"/>
</dbReference>
<dbReference type="Proteomes" id="UP000540506">
    <property type="component" value="Unassembled WGS sequence"/>
</dbReference>
<sequence length="94" mass="10486">MISVEFELADDLPSDRDIDITEERGHVIFKIASYLEPQEIIDALNEGVAAVLAGGHWFQEWHGEVVSVNYEAKAVRSATRPIRVVHDIRVADSA</sequence>
<evidence type="ECO:0000313" key="2">
    <source>
        <dbReference type="Proteomes" id="UP000540506"/>
    </source>
</evidence>
<gene>
    <name evidence="1" type="ORF">FHR34_001128</name>
</gene>
<evidence type="ECO:0000313" key="1">
    <source>
        <dbReference type="EMBL" id="MBB4922135.1"/>
    </source>
</evidence>
<organism evidence="1 2">
    <name type="scientific">Kitasatospora kifunensis</name>
    <name type="common">Streptomyces kifunensis</name>
    <dbReference type="NCBI Taxonomy" id="58351"/>
    <lineage>
        <taxon>Bacteria</taxon>
        <taxon>Bacillati</taxon>
        <taxon>Actinomycetota</taxon>
        <taxon>Actinomycetes</taxon>
        <taxon>Kitasatosporales</taxon>
        <taxon>Streptomycetaceae</taxon>
        <taxon>Kitasatospora</taxon>
    </lineage>
</organism>
<proteinExistence type="predicted"/>
<dbReference type="EMBL" id="JACHJV010000001">
    <property type="protein sequence ID" value="MBB4922135.1"/>
    <property type="molecule type" value="Genomic_DNA"/>
</dbReference>
<comment type="caution">
    <text evidence="1">The sequence shown here is derived from an EMBL/GenBank/DDBJ whole genome shotgun (WGS) entry which is preliminary data.</text>
</comment>
<dbReference type="AlphaFoldDB" id="A0A7W7QYF9"/>
<name>A0A7W7QYF9_KITKI</name>
<protein>
    <submittedName>
        <fullName evidence="1">Uncharacterized protein</fullName>
    </submittedName>
</protein>
<keyword evidence="2" id="KW-1185">Reference proteome</keyword>